<dbReference type="EMBL" id="CP012264">
    <property type="protein sequence ID" value="ALB63664.1"/>
    <property type="molecule type" value="Genomic_DNA"/>
</dbReference>
<proteinExistence type="predicted"/>
<gene>
    <name evidence="1" type="ORF">AFK62_14650</name>
</gene>
<dbReference type="Proteomes" id="UP000067320">
    <property type="component" value="Chromosome"/>
</dbReference>
<protein>
    <submittedName>
        <fullName evidence="1">Uncharacterized protein</fullName>
    </submittedName>
</protein>
<reference evidence="2" key="1">
    <citation type="submission" date="2015-07" db="EMBL/GenBank/DDBJ databases">
        <authorList>
            <person name="Moine D."/>
            <person name="Kassam M."/>
        </authorList>
    </citation>
    <scope>NUCLEOTIDE SEQUENCE [LARGE SCALE GENOMIC DNA]</scope>
    <source>
        <strain evidence="2">LMG 26250</strain>
    </source>
</reference>
<organism evidence="1 2">
    <name type="scientific">Cronobacter condimenti 1330</name>
    <dbReference type="NCBI Taxonomy" id="1073999"/>
    <lineage>
        <taxon>Bacteria</taxon>
        <taxon>Pseudomonadati</taxon>
        <taxon>Pseudomonadota</taxon>
        <taxon>Gammaproteobacteria</taxon>
        <taxon>Enterobacterales</taxon>
        <taxon>Enterobacteriaceae</taxon>
        <taxon>Cronobacter</taxon>
    </lineage>
</organism>
<name>A0ABM5VF40_9ENTR</name>
<reference evidence="2" key="2">
    <citation type="submission" date="2015-09" db="EMBL/GenBank/DDBJ databases">
        <title>Cronobacter genome sequencing and assembly.</title>
        <authorList>
            <person name="Descombes P."/>
            <person name="Baert L."/>
            <person name="Ngom-Bru C."/>
            <person name="Barretto C."/>
        </authorList>
    </citation>
    <scope>NUCLEOTIDE SEQUENCE [LARGE SCALE GENOMIC DNA]</scope>
    <source>
        <strain evidence="2">LMG 26250</strain>
    </source>
</reference>
<accession>A0ABM5VF40</accession>
<dbReference type="RefSeq" id="WP_053532004.1">
    <property type="nucleotide sequence ID" value="NZ_CAKW01000071.1"/>
</dbReference>
<sequence>MASFVMLCPTVPEKYDSYPQAFENGMKIPVKPGRCRALSGLAAFINGTAQKKIKGHAAL</sequence>
<keyword evidence="2" id="KW-1185">Reference proteome</keyword>
<reference evidence="1 2" key="3">
    <citation type="journal article" date="2016" name="Genome Announc.">
        <title>Fully Closed Genome Sequences of Five Type Strains of the Genus Cronobacter and One Cronobacter sakazakii Strain.</title>
        <authorList>
            <person name="Moine D."/>
            <person name="Kassam M."/>
            <person name="Baert L."/>
            <person name="Tang Y."/>
            <person name="Barretto C."/>
            <person name="Ngom Bru C."/>
            <person name="Klijn A."/>
            <person name="Descombes P."/>
        </authorList>
    </citation>
    <scope>NUCLEOTIDE SEQUENCE [LARGE SCALE GENOMIC DNA]</scope>
    <source>
        <strain evidence="1 2">LMG 26250</strain>
    </source>
</reference>
<evidence type="ECO:0000313" key="2">
    <source>
        <dbReference type="Proteomes" id="UP000067320"/>
    </source>
</evidence>
<evidence type="ECO:0000313" key="1">
    <source>
        <dbReference type="EMBL" id="ALB63664.1"/>
    </source>
</evidence>